<evidence type="ECO:0000256" key="1">
    <source>
        <dbReference type="SAM" id="MobiDB-lite"/>
    </source>
</evidence>
<evidence type="ECO:0000313" key="4">
    <source>
        <dbReference type="Proteomes" id="UP000075221"/>
    </source>
</evidence>
<sequence length="63" mass="6747">MMDTIWIRVAETGKTVEVGRSAGNGMIFSGHAVQVAAPDEDGPDDPGPDDYQMHDDQGQEDGE</sequence>
<feature type="compositionally biased region" description="Acidic residues" evidence="1">
    <location>
        <begin position="38"/>
        <end position="48"/>
    </location>
</feature>
<reference evidence="2 4" key="2">
    <citation type="submission" date="2016-02" db="EMBL/GenBank/DDBJ databases">
        <title>Complete Genome Sequence of Propionibacterium acidipropionici ATCC 55737.</title>
        <authorList>
            <person name="Luna Flores C.H."/>
            <person name="Nielsen L.K."/>
            <person name="Marcellin E."/>
        </authorList>
    </citation>
    <scope>NUCLEOTIDE SEQUENCE [LARGE SCALE GENOMIC DNA]</scope>
    <source>
        <strain evidence="2 4">ATCC 55737</strain>
    </source>
</reference>
<accession>A0AAC8YI14</accession>
<gene>
    <name evidence="3" type="ORF">A8L58_15795</name>
    <name evidence="2" type="ORF">AXH35_14335</name>
</gene>
<feature type="region of interest" description="Disordered" evidence="1">
    <location>
        <begin position="35"/>
        <end position="63"/>
    </location>
</feature>
<name>A0AAC8YI14_9ACTN</name>
<dbReference type="EMBL" id="CP014352">
    <property type="protein sequence ID" value="AMS06452.1"/>
    <property type="molecule type" value="Genomic_DNA"/>
</dbReference>
<dbReference type="Proteomes" id="UP000075221">
    <property type="component" value="Chromosome"/>
</dbReference>
<dbReference type="AlphaFoldDB" id="A0AAC8YI14"/>
<organism evidence="2 4">
    <name type="scientific">Acidipropionibacterium acidipropionici</name>
    <dbReference type="NCBI Taxonomy" id="1748"/>
    <lineage>
        <taxon>Bacteria</taxon>
        <taxon>Bacillati</taxon>
        <taxon>Actinomycetota</taxon>
        <taxon>Actinomycetes</taxon>
        <taxon>Propionibacteriales</taxon>
        <taxon>Propionibacteriaceae</taxon>
        <taxon>Acidipropionibacterium</taxon>
    </lineage>
</organism>
<dbReference type="EMBL" id="CP015970">
    <property type="protein sequence ID" value="AOZ47900.1"/>
    <property type="molecule type" value="Genomic_DNA"/>
</dbReference>
<evidence type="ECO:0000313" key="2">
    <source>
        <dbReference type="EMBL" id="AMS06452.1"/>
    </source>
</evidence>
<evidence type="ECO:0000313" key="5">
    <source>
        <dbReference type="Proteomes" id="UP000178666"/>
    </source>
</evidence>
<dbReference type="Proteomes" id="UP000178666">
    <property type="component" value="Chromosome"/>
</dbReference>
<reference evidence="3 5" key="1">
    <citation type="journal article" date="2016" name="Plant Dis.">
        <title>Improved production of propionic acid using genome shuffling.</title>
        <authorList>
            <person name="Luna-Flores C.H."/>
            <person name="Palfreyman R.W."/>
            <person name="Kromer J.O."/>
            <person name="Nielsen L.K."/>
            <person name="Marcellin E."/>
        </authorList>
    </citation>
    <scope>NUCLEOTIDE SEQUENCE [LARGE SCALE GENOMIC DNA]</scope>
    <source>
        <strain evidence="3 5">F3E8</strain>
    </source>
</reference>
<evidence type="ECO:0000313" key="3">
    <source>
        <dbReference type="EMBL" id="AOZ47900.1"/>
    </source>
</evidence>
<protein>
    <submittedName>
        <fullName evidence="2">Uncharacterized protein</fullName>
    </submittedName>
</protein>
<keyword evidence="5" id="KW-1185">Reference proteome</keyword>
<proteinExistence type="predicted"/>